<keyword evidence="7 12" id="KW-1015">Disulfide bond</keyword>
<evidence type="ECO:0000259" key="14">
    <source>
        <dbReference type="SMART" id="SM00835"/>
    </source>
</evidence>
<evidence type="ECO:0000256" key="9">
    <source>
        <dbReference type="ARBA" id="ARBA00023211"/>
    </source>
</evidence>
<dbReference type="EMBL" id="CM009290">
    <property type="protein sequence ID" value="RQO86223.1"/>
    <property type="molecule type" value="Genomic_DNA"/>
</dbReference>
<dbReference type="InterPro" id="IPR019780">
    <property type="entry name" value="Germin_Mn-BS"/>
</dbReference>
<comment type="function">
    <text evidence="1">May play a role in plant defense. Probably has no oxalate oxidase activity even if the active site is conserved.</text>
</comment>
<dbReference type="OMA" id="KAFRIDE"/>
<accession>A0A3N7EFX9</accession>
<keyword evidence="8" id="KW-0325">Glycoprotein</keyword>
<dbReference type="PRINTS" id="PR00325">
    <property type="entry name" value="GERMIN"/>
</dbReference>
<dbReference type="PROSITE" id="PS00725">
    <property type="entry name" value="GERMIN"/>
    <property type="match status" value="1"/>
</dbReference>
<comment type="similarity">
    <text evidence="3 13">Belongs to the germin family.</text>
</comment>
<dbReference type="SMART" id="SM00835">
    <property type="entry name" value="Cupin_1"/>
    <property type="match status" value="1"/>
</dbReference>
<dbReference type="AlphaFoldDB" id="A0A3N7EFX9"/>
<evidence type="ECO:0000256" key="2">
    <source>
        <dbReference type="ARBA" id="ARBA00004271"/>
    </source>
</evidence>
<evidence type="ECO:0000256" key="7">
    <source>
        <dbReference type="ARBA" id="ARBA00023157"/>
    </source>
</evidence>
<dbReference type="GO" id="GO:0048046">
    <property type="term" value="C:apoplast"/>
    <property type="evidence" value="ECO:0007669"/>
    <property type="project" value="UniProtKB-SubCell"/>
</dbReference>
<dbReference type="OrthoDB" id="1921208at2759"/>
<feature type="binding site" evidence="11">
    <location>
        <position position="162"/>
    </location>
    <ligand>
        <name>Mn(2+)</name>
        <dbReference type="ChEBI" id="CHEBI:29035"/>
    </ligand>
</feature>
<feature type="binding site" evidence="11">
    <location>
        <position position="155"/>
    </location>
    <ligand>
        <name>Mn(2+)</name>
        <dbReference type="ChEBI" id="CHEBI:29035"/>
    </ligand>
</feature>
<evidence type="ECO:0000256" key="10">
    <source>
        <dbReference type="PIRSR" id="PIRSR601929-1"/>
    </source>
</evidence>
<evidence type="ECO:0000256" key="6">
    <source>
        <dbReference type="ARBA" id="ARBA00022723"/>
    </source>
</evidence>
<gene>
    <name evidence="15" type="ORF">POPTR_001G464500</name>
</gene>
<dbReference type="InParanoid" id="A0A3N7EFX9"/>
<dbReference type="InterPro" id="IPR006045">
    <property type="entry name" value="Cupin_1"/>
</dbReference>
<dbReference type="Gramene" id="Potri.001G464500.2.v4.1">
    <property type="protein sequence ID" value="Potri.001G464500.2.v4.1"/>
    <property type="gene ID" value="Potri.001G464500.v4.1"/>
</dbReference>
<keyword evidence="4 13" id="KW-0052">Apoplast</keyword>
<evidence type="ECO:0000313" key="15">
    <source>
        <dbReference type="EMBL" id="RQO86223.1"/>
    </source>
</evidence>
<feature type="binding site" evidence="11">
    <location>
        <position position="157"/>
    </location>
    <ligand>
        <name>Mn(2+)</name>
        <dbReference type="ChEBI" id="CHEBI:29035"/>
    </ligand>
</feature>
<dbReference type="GO" id="GO:0030145">
    <property type="term" value="F:manganese ion binding"/>
    <property type="evidence" value="ECO:0007669"/>
    <property type="project" value="UniProtKB-UniRule"/>
</dbReference>
<keyword evidence="9 10" id="KW-0464">Manganese</keyword>
<dbReference type="SMR" id="A0A3N7EFX9"/>
<evidence type="ECO:0000256" key="13">
    <source>
        <dbReference type="RuleBase" id="RU366015"/>
    </source>
</evidence>
<evidence type="ECO:0000256" key="5">
    <source>
        <dbReference type="ARBA" id="ARBA00022525"/>
    </source>
</evidence>
<keyword evidence="16" id="KW-1185">Reference proteome</keyword>
<organism evidence="15 16">
    <name type="scientific">Populus trichocarpa</name>
    <name type="common">Western balsam poplar</name>
    <name type="synonym">Populus balsamifera subsp. trichocarpa</name>
    <dbReference type="NCBI Taxonomy" id="3694"/>
    <lineage>
        <taxon>Eukaryota</taxon>
        <taxon>Viridiplantae</taxon>
        <taxon>Streptophyta</taxon>
        <taxon>Embryophyta</taxon>
        <taxon>Tracheophyta</taxon>
        <taxon>Spermatophyta</taxon>
        <taxon>Magnoliopsida</taxon>
        <taxon>eudicotyledons</taxon>
        <taxon>Gunneridae</taxon>
        <taxon>Pentapetalae</taxon>
        <taxon>rosids</taxon>
        <taxon>fabids</taxon>
        <taxon>Malpighiales</taxon>
        <taxon>Salicaceae</taxon>
        <taxon>Saliceae</taxon>
        <taxon>Populus</taxon>
    </lineage>
</organism>
<sequence length="260" mass="27712">MQALDGTNSFEGQFLDCSSITTYKSSCMYTCTSSVLQFINILLLPQAIDMASHILLVIASFLAIICASATASDPSPLQDFCVADPTSSVRVNGLPCMDPKLVNASHFFSSELRVPGNTSNPIGFTVTIAQIPGLNTLGLALGRGDYAPEGTSTLHTHPRATEITTVLEGSLIAGFVTSNPENRLVWKVLQKGDVFVFPIGLVHFTFNVGNGPTATIAAFTSQSPGFIRVGDLFATNPSIPDDILAKAFQVDESVIRKLRP</sequence>
<dbReference type="PANTHER" id="PTHR31238">
    <property type="entry name" value="GERMIN-LIKE PROTEIN SUBFAMILY 3 MEMBER 3"/>
    <property type="match status" value="1"/>
</dbReference>
<protein>
    <recommendedName>
        <fullName evidence="13">Germin-like protein</fullName>
    </recommendedName>
</protein>
<feature type="domain" description="Cupin type-1" evidence="14">
    <location>
        <begin position="110"/>
        <end position="256"/>
    </location>
</feature>
<keyword evidence="6 10" id="KW-0479">Metal-binding</keyword>
<name>A0A3N7EFX9_POPTR</name>
<dbReference type="Gene3D" id="2.60.120.10">
    <property type="entry name" value="Jelly Rolls"/>
    <property type="match status" value="1"/>
</dbReference>
<evidence type="ECO:0000256" key="3">
    <source>
        <dbReference type="ARBA" id="ARBA00007456"/>
    </source>
</evidence>
<dbReference type="InterPro" id="IPR011051">
    <property type="entry name" value="RmlC_Cupin_sf"/>
</dbReference>
<feature type="binding site" evidence="11">
    <location>
        <position position="203"/>
    </location>
    <ligand>
        <name>Mn(2+)</name>
        <dbReference type="ChEBI" id="CHEBI:29035"/>
    </ligand>
</feature>
<dbReference type="Proteomes" id="UP000006729">
    <property type="component" value="Chromosome 1"/>
</dbReference>
<dbReference type="SUPFAM" id="SSF51182">
    <property type="entry name" value="RmlC-like cupins"/>
    <property type="match status" value="1"/>
</dbReference>
<dbReference type="Pfam" id="PF00190">
    <property type="entry name" value="Cupin_1"/>
    <property type="match status" value="1"/>
</dbReference>
<evidence type="ECO:0000256" key="12">
    <source>
        <dbReference type="PIRSR" id="PIRSR601929-3"/>
    </source>
</evidence>
<reference evidence="15 16" key="1">
    <citation type="journal article" date="2006" name="Science">
        <title>The genome of black cottonwood, Populus trichocarpa (Torr. &amp; Gray).</title>
        <authorList>
            <person name="Tuskan G.A."/>
            <person name="Difazio S."/>
            <person name="Jansson S."/>
            <person name="Bohlmann J."/>
            <person name="Grigoriev I."/>
            <person name="Hellsten U."/>
            <person name="Putnam N."/>
            <person name="Ralph S."/>
            <person name="Rombauts S."/>
            <person name="Salamov A."/>
            <person name="Schein J."/>
            <person name="Sterck L."/>
            <person name="Aerts A."/>
            <person name="Bhalerao R.R."/>
            <person name="Bhalerao R.P."/>
            <person name="Blaudez D."/>
            <person name="Boerjan W."/>
            <person name="Brun A."/>
            <person name="Brunner A."/>
            <person name="Busov V."/>
            <person name="Campbell M."/>
            <person name="Carlson J."/>
            <person name="Chalot M."/>
            <person name="Chapman J."/>
            <person name="Chen G.L."/>
            <person name="Cooper D."/>
            <person name="Coutinho P.M."/>
            <person name="Couturier J."/>
            <person name="Covert S."/>
            <person name="Cronk Q."/>
            <person name="Cunningham R."/>
            <person name="Davis J."/>
            <person name="Degroeve S."/>
            <person name="Dejardin A."/>
            <person name="Depamphilis C."/>
            <person name="Detter J."/>
            <person name="Dirks B."/>
            <person name="Dubchak I."/>
            <person name="Duplessis S."/>
            <person name="Ehlting J."/>
            <person name="Ellis B."/>
            <person name="Gendler K."/>
            <person name="Goodstein D."/>
            <person name="Gribskov M."/>
            <person name="Grimwood J."/>
            <person name="Groover A."/>
            <person name="Gunter L."/>
            <person name="Hamberger B."/>
            <person name="Heinze B."/>
            <person name="Helariutta Y."/>
            <person name="Henrissat B."/>
            <person name="Holligan D."/>
            <person name="Holt R."/>
            <person name="Huang W."/>
            <person name="Islam-Faridi N."/>
            <person name="Jones S."/>
            <person name="Jones-Rhoades M."/>
            <person name="Jorgensen R."/>
            <person name="Joshi C."/>
            <person name="Kangasjarvi J."/>
            <person name="Karlsson J."/>
            <person name="Kelleher C."/>
            <person name="Kirkpatrick R."/>
            <person name="Kirst M."/>
            <person name="Kohler A."/>
            <person name="Kalluri U."/>
            <person name="Larimer F."/>
            <person name="Leebens-Mack J."/>
            <person name="Leple J.C."/>
            <person name="Locascio P."/>
            <person name="Lou Y."/>
            <person name="Lucas S."/>
            <person name="Martin F."/>
            <person name="Montanini B."/>
            <person name="Napoli C."/>
            <person name="Nelson D.R."/>
            <person name="Nelson C."/>
            <person name="Nieminen K."/>
            <person name="Nilsson O."/>
            <person name="Pereda V."/>
            <person name="Peter G."/>
            <person name="Philippe R."/>
            <person name="Pilate G."/>
            <person name="Poliakov A."/>
            <person name="Razumovskaya J."/>
            <person name="Richardson P."/>
            <person name="Rinaldi C."/>
            <person name="Ritland K."/>
            <person name="Rouze P."/>
            <person name="Ryaboy D."/>
            <person name="Schmutz J."/>
            <person name="Schrader J."/>
            <person name="Segerman B."/>
            <person name="Shin H."/>
            <person name="Siddiqui A."/>
            <person name="Sterky F."/>
            <person name="Terry A."/>
            <person name="Tsai C.J."/>
            <person name="Uberbacher E."/>
            <person name="Unneberg P."/>
            <person name="Vahala J."/>
            <person name="Wall K."/>
            <person name="Wessler S."/>
            <person name="Yang G."/>
            <person name="Yin T."/>
            <person name="Douglas C."/>
            <person name="Marra M."/>
            <person name="Sandberg G."/>
            <person name="Van de Peer Y."/>
            <person name="Rokhsar D."/>
        </authorList>
    </citation>
    <scope>NUCLEOTIDE SEQUENCE [LARGE SCALE GENOMIC DNA]</scope>
    <source>
        <strain evidence="16">cv. Nisqually</strain>
    </source>
</reference>
<dbReference type="InterPro" id="IPR001929">
    <property type="entry name" value="Germin"/>
</dbReference>
<proteinExistence type="inferred from homology"/>
<evidence type="ECO:0000256" key="8">
    <source>
        <dbReference type="ARBA" id="ARBA00023180"/>
    </source>
</evidence>
<dbReference type="InterPro" id="IPR014710">
    <property type="entry name" value="RmlC-like_jellyroll"/>
</dbReference>
<feature type="binding site" evidence="10">
    <location>
        <position position="157"/>
    </location>
    <ligand>
        <name>oxalate</name>
        <dbReference type="ChEBI" id="CHEBI:30623"/>
    </ligand>
</feature>
<dbReference type="FunFam" id="2.60.120.10:FF:000005">
    <property type="entry name" value="Germin-like protein subfamily 1 member 8"/>
    <property type="match status" value="1"/>
</dbReference>
<keyword evidence="5 13" id="KW-0964">Secreted</keyword>
<feature type="binding site" evidence="10">
    <location>
        <position position="162"/>
    </location>
    <ligand>
        <name>oxalate</name>
        <dbReference type="ChEBI" id="CHEBI:30623"/>
    </ligand>
</feature>
<comment type="subcellular location">
    <subcellularLocation>
        <location evidence="2 13">Secreted</location>
        <location evidence="2 13">Extracellular space</location>
        <location evidence="2 13">Apoplast</location>
    </subcellularLocation>
</comment>
<evidence type="ECO:0000256" key="1">
    <source>
        <dbReference type="ARBA" id="ARBA00003629"/>
    </source>
</evidence>
<dbReference type="CDD" id="cd02241">
    <property type="entry name" value="cupin_OxOx"/>
    <property type="match status" value="1"/>
</dbReference>
<evidence type="ECO:0000313" key="16">
    <source>
        <dbReference type="Proteomes" id="UP000006729"/>
    </source>
</evidence>
<feature type="disulfide bond" evidence="12">
    <location>
        <begin position="81"/>
        <end position="96"/>
    </location>
</feature>
<evidence type="ECO:0000256" key="4">
    <source>
        <dbReference type="ARBA" id="ARBA00022523"/>
    </source>
</evidence>
<evidence type="ECO:0000256" key="11">
    <source>
        <dbReference type="PIRSR" id="PIRSR601929-2"/>
    </source>
</evidence>